<dbReference type="GO" id="GO:0016747">
    <property type="term" value="F:acyltransferase activity, transferring groups other than amino-acyl groups"/>
    <property type="evidence" value="ECO:0007669"/>
    <property type="project" value="InterPro"/>
</dbReference>
<evidence type="ECO:0000313" key="4">
    <source>
        <dbReference type="EMBL" id="KGM12351.1"/>
    </source>
</evidence>
<keyword evidence="1 4" id="KW-0808">Transferase</keyword>
<sequence length="162" mass="17709">MTAQGTGAVTLRRVEWTDPVAEAMRVAQQREVAGIYDGQGDLVQHLPTEQMLATVVADVDGEPAGCVALRADEHHGPSVGEVKRMYVRPEHRGRGLSRILLAEIHGLAHEHGLRRLVLETGDRLTAAIALYSSAGWTRIPNYGPYADEPTSLCFEYRLAPEA</sequence>
<dbReference type="PROSITE" id="PS51186">
    <property type="entry name" value="GNAT"/>
    <property type="match status" value="1"/>
</dbReference>
<accession>A0A0A0BWQ8</accession>
<dbReference type="PANTHER" id="PTHR43877">
    <property type="entry name" value="AMINOALKYLPHOSPHONATE N-ACETYLTRANSFERASE-RELATED-RELATED"/>
    <property type="match status" value="1"/>
</dbReference>
<evidence type="ECO:0000256" key="1">
    <source>
        <dbReference type="ARBA" id="ARBA00022679"/>
    </source>
</evidence>
<dbReference type="InterPro" id="IPR016181">
    <property type="entry name" value="Acyl_CoA_acyltransferase"/>
</dbReference>
<feature type="domain" description="N-acetyltransferase" evidence="3">
    <location>
        <begin position="9"/>
        <end position="159"/>
    </location>
</feature>
<dbReference type="SUPFAM" id="SSF55729">
    <property type="entry name" value="Acyl-CoA N-acyltransferases (Nat)"/>
    <property type="match status" value="1"/>
</dbReference>
<evidence type="ECO:0000256" key="2">
    <source>
        <dbReference type="ARBA" id="ARBA00023315"/>
    </source>
</evidence>
<protein>
    <submittedName>
        <fullName evidence="4">Acetyltransferase</fullName>
    </submittedName>
</protein>
<dbReference type="InterPro" id="IPR000182">
    <property type="entry name" value="GNAT_dom"/>
</dbReference>
<dbReference type="Pfam" id="PF00583">
    <property type="entry name" value="Acetyltransf_1"/>
    <property type="match status" value="1"/>
</dbReference>
<reference evidence="4 5" key="1">
    <citation type="submission" date="2013-08" db="EMBL/GenBank/DDBJ databases">
        <title>Genome sequencing of Cellulomonas carbonis T26.</title>
        <authorList>
            <person name="Chen F."/>
            <person name="Li Y."/>
            <person name="Wang G."/>
        </authorList>
    </citation>
    <scope>NUCLEOTIDE SEQUENCE [LARGE SCALE GENOMIC DNA]</scope>
    <source>
        <strain evidence="4 5">T26</strain>
    </source>
</reference>
<evidence type="ECO:0000259" key="3">
    <source>
        <dbReference type="PROSITE" id="PS51186"/>
    </source>
</evidence>
<name>A0A0A0BWQ8_9CELL</name>
<dbReference type="AlphaFoldDB" id="A0A0A0BWQ8"/>
<dbReference type="Gene3D" id="3.40.630.30">
    <property type="match status" value="1"/>
</dbReference>
<dbReference type="CDD" id="cd04301">
    <property type="entry name" value="NAT_SF"/>
    <property type="match status" value="1"/>
</dbReference>
<dbReference type="InterPro" id="IPR050832">
    <property type="entry name" value="Bact_Acetyltransf"/>
</dbReference>
<keyword evidence="2" id="KW-0012">Acyltransferase</keyword>
<dbReference type="RefSeq" id="WP_043602625.1">
    <property type="nucleotide sequence ID" value="NZ_AXCY01000005.1"/>
</dbReference>
<comment type="caution">
    <text evidence="4">The sequence shown here is derived from an EMBL/GenBank/DDBJ whole genome shotgun (WGS) entry which is preliminary data.</text>
</comment>
<keyword evidence="5" id="KW-1185">Reference proteome</keyword>
<evidence type="ECO:0000313" key="5">
    <source>
        <dbReference type="Proteomes" id="UP000029839"/>
    </source>
</evidence>
<gene>
    <name evidence="4" type="ORF">N868_14815</name>
</gene>
<dbReference type="EMBL" id="AXCY01000005">
    <property type="protein sequence ID" value="KGM12351.1"/>
    <property type="molecule type" value="Genomic_DNA"/>
</dbReference>
<dbReference type="PANTHER" id="PTHR43877:SF2">
    <property type="entry name" value="AMINOALKYLPHOSPHONATE N-ACETYLTRANSFERASE-RELATED"/>
    <property type="match status" value="1"/>
</dbReference>
<organism evidence="4 5">
    <name type="scientific">Cellulomonas carbonis T26</name>
    <dbReference type="NCBI Taxonomy" id="947969"/>
    <lineage>
        <taxon>Bacteria</taxon>
        <taxon>Bacillati</taxon>
        <taxon>Actinomycetota</taxon>
        <taxon>Actinomycetes</taxon>
        <taxon>Micrococcales</taxon>
        <taxon>Cellulomonadaceae</taxon>
        <taxon>Cellulomonas</taxon>
    </lineage>
</organism>
<reference evidence="4 5" key="2">
    <citation type="journal article" date="2015" name="Stand. Genomic Sci.">
        <title>Draft genome sequence of Cellulomonas carbonis T26(T) and comparative analysis of six Cellulomonas genomes.</title>
        <authorList>
            <person name="Zhuang W."/>
            <person name="Zhang S."/>
            <person name="Xia X."/>
            <person name="Wang G."/>
        </authorList>
    </citation>
    <scope>NUCLEOTIDE SEQUENCE [LARGE SCALE GENOMIC DNA]</scope>
    <source>
        <strain evidence="4 5">T26</strain>
    </source>
</reference>
<dbReference type="Proteomes" id="UP000029839">
    <property type="component" value="Unassembled WGS sequence"/>
</dbReference>
<proteinExistence type="predicted"/>